<name>A0A2K8L4W9_9PROT</name>
<comment type="function">
    <text evidence="10">Catalyzes the reversible formation of acyl-phosphate (acyl-PO(4)) from acyl-[acyl-carrier-protein] (acyl-ACP). This enzyme utilizes acyl-ACP as fatty acyl donor, but not acyl-CoA.</text>
</comment>
<dbReference type="GO" id="GO:0006633">
    <property type="term" value="P:fatty acid biosynthetic process"/>
    <property type="evidence" value="ECO:0007669"/>
    <property type="project" value="UniProtKB-UniRule"/>
</dbReference>
<keyword evidence="3 10" id="KW-0444">Lipid biosynthesis</keyword>
<evidence type="ECO:0000313" key="11">
    <source>
        <dbReference type="EMBL" id="ATX82327.1"/>
    </source>
</evidence>
<gene>
    <name evidence="10" type="primary">plsX</name>
    <name evidence="11" type="ORF">Ga0123462_1464</name>
</gene>
<evidence type="ECO:0000256" key="7">
    <source>
        <dbReference type="ARBA" id="ARBA00023264"/>
    </source>
</evidence>
<dbReference type="KEGG" id="mfn:Ga0123462_1464"/>
<evidence type="ECO:0000256" key="2">
    <source>
        <dbReference type="ARBA" id="ARBA00022490"/>
    </source>
</evidence>
<evidence type="ECO:0000256" key="5">
    <source>
        <dbReference type="ARBA" id="ARBA00023098"/>
    </source>
</evidence>
<dbReference type="OrthoDB" id="9806408at2"/>
<dbReference type="GO" id="GO:0005737">
    <property type="term" value="C:cytoplasm"/>
    <property type="evidence" value="ECO:0007669"/>
    <property type="project" value="UniProtKB-SubCell"/>
</dbReference>
<evidence type="ECO:0000256" key="8">
    <source>
        <dbReference type="ARBA" id="ARBA00024069"/>
    </source>
</evidence>
<keyword evidence="4 10" id="KW-0808">Transferase</keyword>
<dbReference type="EC" id="2.3.1.274" evidence="8 10"/>
<dbReference type="Gene3D" id="3.40.718.10">
    <property type="entry name" value="Isopropylmalate Dehydrogenase"/>
    <property type="match status" value="1"/>
</dbReference>
<organism evidence="11 12">
    <name type="scientific">Mariprofundus ferrinatatus</name>
    <dbReference type="NCBI Taxonomy" id="1921087"/>
    <lineage>
        <taxon>Bacteria</taxon>
        <taxon>Pseudomonadati</taxon>
        <taxon>Pseudomonadota</taxon>
        <taxon>Candidatius Mariprofundia</taxon>
        <taxon>Mariprofundales</taxon>
        <taxon>Mariprofundaceae</taxon>
        <taxon>Mariprofundus</taxon>
    </lineage>
</organism>
<keyword evidence="7 10" id="KW-1208">Phospholipid metabolism</keyword>
<accession>A0A2K8L4W9</accession>
<evidence type="ECO:0000256" key="3">
    <source>
        <dbReference type="ARBA" id="ARBA00022516"/>
    </source>
</evidence>
<evidence type="ECO:0000256" key="6">
    <source>
        <dbReference type="ARBA" id="ARBA00023209"/>
    </source>
</evidence>
<evidence type="ECO:0000256" key="9">
    <source>
        <dbReference type="ARBA" id="ARBA00046608"/>
    </source>
</evidence>
<evidence type="ECO:0000256" key="10">
    <source>
        <dbReference type="HAMAP-Rule" id="MF_00019"/>
    </source>
</evidence>
<reference evidence="11 12" key="1">
    <citation type="submission" date="2016-12" db="EMBL/GenBank/DDBJ databases">
        <title>Isolation and genomic insights into novel planktonic Zetaproteobacteria from stratified waters of the Chesapeake Bay.</title>
        <authorList>
            <person name="McAllister S.M."/>
            <person name="Kato S."/>
            <person name="Chan C.S."/>
            <person name="Chiu B.K."/>
            <person name="Field E.K."/>
        </authorList>
    </citation>
    <scope>NUCLEOTIDE SEQUENCE [LARGE SCALE GENOMIC DNA]</scope>
    <source>
        <strain evidence="11 12">CP-8</strain>
    </source>
</reference>
<evidence type="ECO:0000256" key="4">
    <source>
        <dbReference type="ARBA" id="ARBA00022679"/>
    </source>
</evidence>
<proteinExistence type="inferred from homology"/>
<keyword evidence="5 10" id="KW-0443">Lipid metabolism</keyword>
<comment type="subunit">
    <text evidence="9 10">Homodimer. Probably interacts with PlsY.</text>
</comment>
<dbReference type="InterPro" id="IPR012281">
    <property type="entry name" value="Phospholipid_synth_PlsX-like"/>
</dbReference>
<dbReference type="RefSeq" id="WP_100265690.1">
    <property type="nucleotide sequence ID" value="NZ_CP018800.1"/>
</dbReference>
<evidence type="ECO:0000313" key="12">
    <source>
        <dbReference type="Proteomes" id="UP000231637"/>
    </source>
</evidence>
<dbReference type="Proteomes" id="UP000231637">
    <property type="component" value="Chromosome"/>
</dbReference>
<dbReference type="AlphaFoldDB" id="A0A2K8L4W9"/>
<dbReference type="EMBL" id="CP018800">
    <property type="protein sequence ID" value="ATX82327.1"/>
    <property type="molecule type" value="Genomic_DNA"/>
</dbReference>
<dbReference type="PANTHER" id="PTHR30100:SF1">
    <property type="entry name" value="PHOSPHATE ACYLTRANSFERASE"/>
    <property type="match status" value="1"/>
</dbReference>
<comment type="catalytic activity">
    <reaction evidence="1 10">
        <text>a fatty acyl-[ACP] + phosphate = an acyl phosphate + holo-[ACP]</text>
        <dbReference type="Rhea" id="RHEA:42292"/>
        <dbReference type="Rhea" id="RHEA-COMP:9685"/>
        <dbReference type="Rhea" id="RHEA-COMP:14125"/>
        <dbReference type="ChEBI" id="CHEBI:43474"/>
        <dbReference type="ChEBI" id="CHEBI:59918"/>
        <dbReference type="ChEBI" id="CHEBI:64479"/>
        <dbReference type="ChEBI" id="CHEBI:138651"/>
        <dbReference type="EC" id="2.3.1.274"/>
    </reaction>
</comment>
<dbReference type="PANTHER" id="PTHR30100">
    <property type="entry name" value="FATTY ACID/PHOSPHOLIPID SYNTHESIS PROTEIN PLSX"/>
    <property type="match status" value="1"/>
</dbReference>
<evidence type="ECO:0000256" key="1">
    <source>
        <dbReference type="ARBA" id="ARBA00001232"/>
    </source>
</evidence>
<dbReference type="HAMAP" id="MF_00019">
    <property type="entry name" value="PlsX"/>
    <property type="match status" value="1"/>
</dbReference>
<keyword evidence="6 10" id="KW-0594">Phospholipid biosynthesis</keyword>
<protein>
    <recommendedName>
        <fullName evidence="8 10">Phosphate acyltransferase</fullName>
        <ecNumber evidence="8 10">2.3.1.274</ecNumber>
    </recommendedName>
    <alternativeName>
        <fullName evidence="10">Acyl-ACP phosphotransacylase</fullName>
    </alternativeName>
    <alternativeName>
        <fullName evidence="10">Acyl-[acyl-carrier-protein]--phosphate acyltransferase</fullName>
    </alternativeName>
    <alternativeName>
        <fullName evidence="10">Phosphate-acyl-ACP acyltransferase</fullName>
    </alternativeName>
</protein>
<comment type="subcellular location">
    <subcellularLocation>
        <location evidence="10">Cytoplasm</location>
    </subcellularLocation>
    <text evidence="10">Associated with the membrane possibly through PlsY.</text>
</comment>
<dbReference type="SUPFAM" id="SSF53659">
    <property type="entry name" value="Isocitrate/Isopropylmalate dehydrogenase-like"/>
    <property type="match status" value="1"/>
</dbReference>
<dbReference type="NCBIfam" id="TIGR00182">
    <property type="entry name" value="plsX"/>
    <property type="match status" value="1"/>
</dbReference>
<keyword evidence="12" id="KW-1185">Reference proteome</keyword>
<comment type="pathway">
    <text evidence="10">Lipid metabolism; phospholipid metabolism.</text>
</comment>
<dbReference type="InterPro" id="IPR003664">
    <property type="entry name" value="FA_synthesis"/>
</dbReference>
<dbReference type="UniPathway" id="UPA00085"/>
<dbReference type="PIRSF" id="PIRSF002465">
    <property type="entry name" value="Phsphlp_syn_PlsX"/>
    <property type="match status" value="1"/>
</dbReference>
<sequence>MSEPAHTTGEGSREIRILVDGHGGDAAPAMVLDALQMVLAPGFSAQFSGTLTLGIVGQEEVLAPLLRARGIDSRVSLIPATDVIGMCDSPSHALRRKKDSSIHVGARMVRDGYWDALVSAGNTGALMAISKLVLKTLPGIDRPAIASMIPAVDDGRTLMLDAGANSECTSDHLVQFAIMGSCYMQATEGLDAPRVGLLNIGSEDIKGTDVIKLTSSKLAETTLNYIGNVEGTDLFGNDVDVVVCDGFVGNVALKTMEGTARFLAHSMKKELTSGVVAKAGALMARSALNRFKDRVNPGKYNGAPLLGLNGIVVKSHGGADAESFVSAVSVACREVDENLTDRITQSVQEMVES</sequence>
<keyword evidence="2 10" id="KW-0963">Cytoplasm</keyword>
<keyword evidence="11" id="KW-0012">Acyltransferase</keyword>
<dbReference type="GO" id="GO:0008654">
    <property type="term" value="P:phospholipid biosynthetic process"/>
    <property type="evidence" value="ECO:0007669"/>
    <property type="project" value="UniProtKB-KW"/>
</dbReference>
<comment type="similarity">
    <text evidence="10">Belongs to the PlsX family.</text>
</comment>
<dbReference type="Pfam" id="PF02504">
    <property type="entry name" value="FA_synthesis"/>
    <property type="match status" value="1"/>
</dbReference>
<dbReference type="GO" id="GO:0043811">
    <property type="term" value="F:phosphate:acyl-[acyl carrier protein] acyltransferase activity"/>
    <property type="evidence" value="ECO:0007669"/>
    <property type="project" value="UniProtKB-UniRule"/>
</dbReference>